<dbReference type="Pfam" id="PF06218">
    <property type="entry name" value="NPR2"/>
    <property type="match status" value="3"/>
</dbReference>
<dbReference type="GO" id="GO:0010508">
    <property type="term" value="P:positive regulation of autophagy"/>
    <property type="evidence" value="ECO:0007669"/>
    <property type="project" value="TreeGrafter"/>
</dbReference>
<dbReference type="GO" id="GO:0005774">
    <property type="term" value="C:vacuolar membrane"/>
    <property type="evidence" value="ECO:0007669"/>
    <property type="project" value="TreeGrafter"/>
</dbReference>
<dbReference type="InterPro" id="IPR009348">
    <property type="entry name" value="NPR2-like"/>
</dbReference>
<evidence type="ECO:0000256" key="1">
    <source>
        <dbReference type="ARBA" id="ARBA00008433"/>
    </source>
</evidence>
<reference evidence="2" key="1">
    <citation type="submission" date="2020-03" db="EMBL/GenBank/DDBJ databases">
        <title>Transcriptomic Profiling of the Digestive Tract of the Rat Flea, Xenopsylla cheopis, Following Blood Feeding and Infection with Yersinia pestis.</title>
        <authorList>
            <person name="Bland D.M."/>
            <person name="Martens C.A."/>
            <person name="Virtaneva K."/>
            <person name="Kanakabandi K."/>
            <person name="Long D."/>
            <person name="Rosenke R."/>
            <person name="Saturday G.A."/>
            <person name="Hoyt F.H."/>
            <person name="Bruno D.P."/>
            <person name="Ribeiro J.M.C."/>
            <person name="Hinnebusch J."/>
        </authorList>
    </citation>
    <scope>NUCLEOTIDE SEQUENCE</scope>
</reference>
<dbReference type="GO" id="GO:1990130">
    <property type="term" value="C:GATOR1 complex"/>
    <property type="evidence" value="ECO:0007669"/>
    <property type="project" value="TreeGrafter"/>
</dbReference>
<name>A0A6M2DGE4_XENCH</name>
<dbReference type="AlphaFoldDB" id="A0A6M2DGE4"/>
<dbReference type="GO" id="GO:1904262">
    <property type="term" value="P:negative regulation of TORC1 signaling"/>
    <property type="evidence" value="ECO:0007669"/>
    <property type="project" value="TreeGrafter"/>
</dbReference>
<accession>A0A6M2DGE4</accession>
<protein>
    <submittedName>
        <fullName evidence="2">Putative nitrogen permease regulator 2-like protein</fullName>
    </submittedName>
</protein>
<sequence>MDPSTTPAAQYYEGCGHEGPIRCIFLCEFHPKLGPKIKCQVPDDYISKEIFDAVSVYIIPKPQLQRCILTVNVLGYKIVGFPLRIDSQKYARNALYFNLCFVCDSWAKSVQYEPVVKKLAEYFASMEEESGFLSDGDTTRYFGLLDRVLNDLNTYRQCTVVEGETTIYLKIVQAATDPPIVKDHVVPVFVEEYLAKPEDWDLTTQQVIPFIDGFNHIARIAYQSDVETNLVKACIQNLVYYGVVKLLPILKYSNVYMVSAGFRALWSQDKLQKQCRDYISLRPAGPQPSLNKILEFYSAMGNGTTLKSLCVRFRPHKFNIDERRLVVFGLQHNLIKCIHKYPIYTGGDPPVNMQRLFTGQLSIDELCCSIGMSLPQIEDIIESDPDVLMLYK</sequence>
<dbReference type="PANTHER" id="PTHR12991:SF10">
    <property type="entry name" value="GATOR COMPLEX PROTEIN NPRL2"/>
    <property type="match status" value="1"/>
</dbReference>
<dbReference type="PANTHER" id="PTHR12991">
    <property type="entry name" value="NITROGEN PERMEASE REGULATOR 2/TUMOR SUPPRESSOR CANDIDATE 4"/>
    <property type="match status" value="1"/>
</dbReference>
<organism evidence="2">
    <name type="scientific">Xenopsylla cheopis</name>
    <name type="common">Oriental rat flea</name>
    <name type="synonym">Pulex cheopis</name>
    <dbReference type="NCBI Taxonomy" id="163159"/>
    <lineage>
        <taxon>Eukaryota</taxon>
        <taxon>Metazoa</taxon>
        <taxon>Ecdysozoa</taxon>
        <taxon>Arthropoda</taxon>
        <taxon>Hexapoda</taxon>
        <taxon>Insecta</taxon>
        <taxon>Pterygota</taxon>
        <taxon>Neoptera</taxon>
        <taxon>Endopterygota</taxon>
        <taxon>Siphonaptera</taxon>
        <taxon>Pulicidae</taxon>
        <taxon>Xenopsyllinae</taxon>
        <taxon>Xenopsylla</taxon>
    </lineage>
</organism>
<dbReference type="GO" id="GO:0005096">
    <property type="term" value="F:GTPase activator activity"/>
    <property type="evidence" value="ECO:0007669"/>
    <property type="project" value="TreeGrafter"/>
</dbReference>
<comment type="similarity">
    <text evidence="1">Belongs to the NPR2 family.</text>
</comment>
<evidence type="ECO:0000313" key="2">
    <source>
        <dbReference type="EMBL" id="NOV44924.1"/>
    </source>
</evidence>
<dbReference type="EMBL" id="GIIL01001198">
    <property type="protein sequence ID" value="NOV44924.1"/>
    <property type="molecule type" value="Transcribed_RNA"/>
</dbReference>
<dbReference type="GO" id="GO:0034198">
    <property type="term" value="P:cellular response to amino acid starvation"/>
    <property type="evidence" value="ECO:0007669"/>
    <property type="project" value="TreeGrafter"/>
</dbReference>
<proteinExistence type="inferred from homology"/>